<organism evidence="1">
    <name type="scientific">marine sediment metagenome</name>
    <dbReference type="NCBI Taxonomy" id="412755"/>
    <lineage>
        <taxon>unclassified sequences</taxon>
        <taxon>metagenomes</taxon>
        <taxon>ecological metagenomes</taxon>
    </lineage>
</organism>
<evidence type="ECO:0000313" key="1">
    <source>
        <dbReference type="EMBL" id="KKN12942.1"/>
    </source>
</evidence>
<gene>
    <name evidence="1" type="ORF">LCGC14_1011420</name>
</gene>
<dbReference type="AlphaFoldDB" id="A0A0F9NLK2"/>
<comment type="caution">
    <text evidence="1">The sequence shown here is derived from an EMBL/GenBank/DDBJ whole genome shotgun (WGS) entry which is preliminary data.</text>
</comment>
<protein>
    <submittedName>
        <fullName evidence="1">Uncharacterized protein</fullName>
    </submittedName>
</protein>
<reference evidence="1" key="1">
    <citation type="journal article" date="2015" name="Nature">
        <title>Complex archaea that bridge the gap between prokaryotes and eukaryotes.</title>
        <authorList>
            <person name="Spang A."/>
            <person name="Saw J.H."/>
            <person name="Jorgensen S.L."/>
            <person name="Zaremba-Niedzwiedzka K."/>
            <person name="Martijn J."/>
            <person name="Lind A.E."/>
            <person name="van Eijk R."/>
            <person name="Schleper C."/>
            <person name="Guy L."/>
            <person name="Ettema T.J."/>
        </authorList>
    </citation>
    <scope>NUCLEOTIDE SEQUENCE</scope>
</reference>
<dbReference type="EMBL" id="LAZR01003976">
    <property type="protein sequence ID" value="KKN12942.1"/>
    <property type="molecule type" value="Genomic_DNA"/>
</dbReference>
<accession>A0A0F9NLK2</accession>
<proteinExistence type="predicted"/>
<sequence length="58" mass="6919">MLKPEIHKRVKELIELAGGTSKGHSDLKDDLDYLRVCIKYYMFDLEASRRELREKNEH</sequence>
<name>A0A0F9NLK2_9ZZZZ</name>